<gene>
    <name evidence="1" type="ORF">SAMN05421580_11552</name>
</gene>
<name>A0A1N7QC25_9RHOB</name>
<evidence type="ECO:0008006" key="3">
    <source>
        <dbReference type="Google" id="ProtNLM"/>
    </source>
</evidence>
<dbReference type="PIRSF" id="PIRSF039032">
    <property type="entry name" value="HigB-2"/>
    <property type="match status" value="1"/>
</dbReference>
<keyword evidence="2" id="KW-1185">Reference proteome</keyword>
<organism evidence="1 2">
    <name type="scientific">Rhodobacter aestuarii</name>
    <dbReference type="NCBI Taxonomy" id="453582"/>
    <lineage>
        <taxon>Bacteria</taxon>
        <taxon>Pseudomonadati</taxon>
        <taxon>Pseudomonadota</taxon>
        <taxon>Alphaproteobacteria</taxon>
        <taxon>Rhodobacterales</taxon>
        <taxon>Rhodobacter group</taxon>
        <taxon>Rhodobacter</taxon>
    </lineage>
</organism>
<sequence>MAIVTVVETPEFERRARSLMSEAERLEVIDFVARNPMTGVAIGGGVRKFRFARPGGGKSGGYRVIHFYSPDDGTPIFLITVFAKNEKANLTASETAMVRELGAALAASYRRTR</sequence>
<reference evidence="2" key="1">
    <citation type="submission" date="2017-01" db="EMBL/GenBank/DDBJ databases">
        <authorList>
            <person name="Varghese N."/>
            <person name="Submissions S."/>
        </authorList>
    </citation>
    <scope>NUCLEOTIDE SEQUENCE [LARGE SCALE GENOMIC DNA]</scope>
    <source>
        <strain evidence="2">DSM 19945</strain>
    </source>
</reference>
<accession>A0A1N7QC25</accession>
<evidence type="ECO:0000313" key="2">
    <source>
        <dbReference type="Proteomes" id="UP000186221"/>
    </source>
</evidence>
<dbReference type="EMBL" id="FTOG01000015">
    <property type="protein sequence ID" value="SIT20364.1"/>
    <property type="molecule type" value="Genomic_DNA"/>
</dbReference>
<dbReference type="STRING" id="453582.SAMN05421580_11552"/>
<evidence type="ECO:0000313" key="1">
    <source>
        <dbReference type="EMBL" id="SIT20364.1"/>
    </source>
</evidence>
<dbReference type="RefSeq" id="WP_076486349.1">
    <property type="nucleotide sequence ID" value="NZ_FTOG01000015.1"/>
</dbReference>
<protein>
    <recommendedName>
        <fullName evidence="3">RelE toxin of RelE / RelB toxin-antitoxin system</fullName>
    </recommendedName>
</protein>
<proteinExistence type="predicted"/>
<dbReference type="AlphaFoldDB" id="A0A1N7QC25"/>
<dbReference type="Pfam" id="PF06296">
    <property type="entry name" value="RelE"/>
    <property type="match status" value="1"/>
</dbReference>
<dbReference type="Proteomes" id="UP000186221">
    <property type="component" value="Unassembled WGS sequence"/>
</dbReference>
<dbReference type="InterPro" id="IPR009387">
    <property type="entry name" value="HigB-2"/>
</dbReference>
<dbReference type="OrthoDB" id="9812066at2"/>